<dbReference type="NCBIfam" id="NF006133">
    <property type="entry name" value="PRK08278.1"/>
    <property type="match status" value="1"/>
</dbReference>
<organism evidence="10 11">
    <name type="scientific">Caenorhabditis auriculariae</name>
    <dbReference type="NCBI Taxonomy" id="2777116"/>
    <lineage>
        <taxon>Eukaryota</taxon>
        <taxon>Metazoa</taxon>
        <taxon>Ecdysozoa</taxon>
        <taxon>Nematoda</taxon>
        <taxon>Chromadorea</taxon>
        <taxon>Rhabditida</taxon>
        <taxon>Rhabditina</taxon>
        <taxon>Rhabditomorpha</taxon>
        <taxon>Rhabditoidea</taxon>
        <taxon>Rhabditidae</taxon>
        <taxon>Peloderinae</taxon>
        <taxon>Caenorhabditis</taxon>
    </lineage>
</organism>
<dbReference type="GO" id="GO:0005739">
    <property type="term" value="C:mitochondrion"/>
    <property type="evidence" value="ECO:0007669"/>
    <property type="project" value="UniProtKB-SubCell"/>
</dbReference>
<evidence type="ECO:0000256" key="4">
    <source>
        <dbReference type="ARBA" id="ARBA00022857"/>
    </source>
</evidence>
<dbReference type="CDD" id="cd09762">
    <property type="entry name" value="HSDL2_SDR_c"/>
    <property type="match status" value="1"/>
</dbReference>
<dbReference type="SUPFAM" id="SSF51735">
    <property type="entry name" value="NAD(P)-binding Rossmann-fold domains"/>
    <property type="match status" value="1"/>
</dbReference>
<gene>
    <name evidence="10" type="ORF">CAUJ_LOCUS10388</name>
</gene>
<accession>A0A8S1HF29</accession>
<evidence type="ECO:0000313" key="10">
    <source>
        <dbReference type="EMBL" id="CAD6194469.1"/>
    </source>
</evidence>
<dbReference type="Gene3D" id="3.30.1050.10">
    <property type="entry name" value="SCP2 sterol-binding domain"/>
    <property type="match status" value="1"/>
</dbReference>
<comment type="similarity">
    <text evidence="3">Belongs to the short-chain dehydrogenases/reductases (SDR) family.</text>
</comment>
<dbReference type="InterPro" id="IPR051935">
    <property type="entry name" value="HSDL2"/>
</dbReference>
<dbReference type="Pfam" id="PF00106">
    <property type="entry name" value="adh_short"/>
    <property type="match status" value="1"/>
</dbReference>
<reference evidence="10" key="1">
    <citation type="submission" date="2020-10" db="EMBL/GenBank/DDBJ databases">
        <authorList>
            <person name="Kikuchi T."/>
        </authorList>
    </citation>
    <scope>NUCLEOTIDE SEQUENCE</scope>
    <source>
        <strain evidence="10">NKZ352</strain>
    </source>
</reference>
<dbReference type="PRINTS" id="PR00081">
    <property type="entry name" value="GDHRDH"/>
</dbReference>
<evidence type="ECO:0000256" key="3">
    <source>
        <dbReference type="ARBA" id="ARBA00006484"/>
    </source>
</evidence>
<comment type="subcellular location">
    <subcellularLocation>
        <location evidence="1">Mitochondrion</location>
    </subcellularLocation>
    <subcellularLocation>
        <location evidence="2">Peroxisome</location>
    </subcellularLocation>
</comment>
<dbReference type="EMBL" id="CAJGYM010000044">
    <property type="protein sequence ID" value="CAD6194469.1"/>
    <property type="molecule type" value="Genomic_DNA"/>
</dbReference>
<feature type="domain" description="SCP2" evidence="9">
    <location>
        <begin position="307"/>
        <end position="406"/>
    </location>
</feature>
<sequence>MFNTSKFVGRTVVITGASRGIGREIALKLAKDGANIVIAAKTTTAHPKLPGTIYTVAEEIEKLGGKALPCVVDVRHEDSVKSCVESTVKEFGGIDILVNNASAISLTNTEDTDLKRYDLMHSINTRGTYLMTKTCLPYLKQGSNPHVLNISPPLLMDAQWFSNHVAYTMAKYGMSMCVLGQHEEFRQFGVAVNALWPLTAIWTAAMKMLSHKGGEAGCRKPEIMADAAYAVLSKNSRDYTGNFAIDEDVLRAEGVTNFDKYACVPGAPLTPDFFIPAEHYESMFTKPKPRQEIRASHEKAVVAEEVNRVLKSMKDLLSNEIVKRVGFVYHFTLTGDVSKEITLDLKNGAGTISEGQRNNANVHFTVPATDFVKIFTGHLKPTTAFMTKTLKISGDMSAAMKLESFLAKWKRGN</sequence>
<name>A0A8S1HF29_9PELO</name>
<evidence type="ECO:0000256" key="5">
    <source>
        <dbReference type="ARBA" id="ARBA00023002"/>
    </source>
</evidence>
<evidence type="ECO:0000256" key="2">
    <source>
        <dbReference type="ARBA" id="ARBA00004275"/>
    </source>
</evidence>
<protein>
    <recommendedName>
        <fullName evidence="8">Hydroxysteroid dehydrogenase-like protein 2</fullName>
    </recommendedName>
</protein>
<dbReference type="GO" id="GO:0016491">
    <property type="term" value="F:oxidoreductase activity"/>
    <property type="evidence" value="ECO:0007669"/>
    <property type="project" value="UniProtKB-KW"/>
</dbReference>
<evidence type="ECO:0000256" key="6">
    <source>
        <dbReference type="ARBA" id="ARBA00023128"/>
    </source>
</evidence>
<dbReference type="Pfam" id="PF02036">
    <property type="entry name" value="SCP2"/>
    <property type="match status" value="1"/>
</dbReference>
<evidence type="ECO:0000313" key="11">
    <source>
        <dbReference type="Proteomes" id="UP000835052"/>
    </source>
</evidence>
<dbReference type="Gene3D" id="3.40.50.720">
    <property type="entry name" value="NAD(P)-binding Rossmann-like Domain"/>
    <property type="match status" value="1"/>
</dbReference>
<dbReference type="PANTHER" id="PTHR42808">
    <property type="entry name" value="HYDROXYSTEROID DEHYDROGENASE-LIKE PROTEIN 2"/>
    <property type="match status" value="1"/>
</dbReference>
<keyword evidence="4" id="KW-0521">NADP</keyword>
<dbReference type="Proteomes" id="UP000835052">
    <property type="component" value="Unassembled WGS sequence"/>
</dbReference>
<dbReference type="InterPro" id="IPR036291">
    <property type="entry name" value="NAD(P)-bd_dom_sf"/>
</dbReference>
<evidence type="ECO:0000256" key="1">
    <source>
        <dbReference type="ARBA" id="ARBA00004173"/>
    </source>
</evidence>
<proteinExistence type="inferred from homology"/>
<keyword evidence="6" id="KW-0496">Mitochondrion</keyword>
<dbReference type="SUPFAM" id="SSF55718">
    <property type="entry name" value="SCP-like"/>
    <property type="match status" value="1"/>
</dbReference>
<dbReference type="AlphaFoldDB" id="A0A8S1HF29"/>
<keyword evidence="5" id="KW-0560">Oxidoreductase</keyword>
<comment type="caution">
    <text evidence="10">The sequence shown here is derived from an EMBL/GenBank/DDBJ whole genome shotgun (WGS) entry which is preliminary data.</text>
</comment>
<evidence type="ECO:0000256" key="7">
    <source>
        <dbReference type="ARBA" id="ARBA00023140"/>
    </source>
</evidence>
<dbReference type="InterPro" id="IPR036527">
    <property type="entry name" value="SCP2_sterol-bd_dom_sf"/>
</dbReference>
<dbReference type="GO" id="GO:0005777">
    <property type="term" value="C:peroxisome"/>
    <property type="evidence" value="ECO:0007669"/>
    <property type="project" value="UniProtKB-SubCell"/>
</dbReference>
<dbReference type="OrthoDB" id="5327538at2759"/>
<dbReference type="PANTHER" id="PTHR42808:SF3">
    <property type="entry name" value="HYDROXYSTEROID DEHYDROGENASE-LIKE PROTEIN 2"/>
    <property type="match status" value="1"/>
</dbReference>
<dbReference type="FunFam" id="3.40.50.720:FF:000301">
    <property type="entry name" value="Hydroxysteroid dehydrogenase like 2"/>
    <property type="match status" value="1"/>
</dbReference>
<evidence type="ECO:0000256" key="8">
    <source>
        <dbReference type="ARBA" id="ARBA00040243"/>
    </source>
</evidence>
<dbReference type="InterPro" id="IPR002347">
    <property type="entry name" value="SDR_fam"/>
</dbReference>
<dbReference type="InterPro" id="IPR003033">
    <property type="entry name" value="SCP2_sterol-bd_dom"/>
</dbReference>
<keyword evidence="11" id="KW-1185">Reference proteome</keyword>
<evidence type="ECO:0000259" key="9">
    <source>
        <dbReference type="Pfam" id="PF02036"/>
    </source>
</evidence>
<keyword evidence="7" id="KW-0576">Peroxisome</keyword>